<evidence type="ECO:0000256" key="1">
    <source>
        <dbReference type="SAM" id="SignalP"/>
    </source>
</evidence>
<dbReference type="InterPro" id="IPR001466">
    <property type="entry name" value="Beta-lactam-related"/>
</dbReference>
<dbReference type="EMBL" id="BAAAEM010000003">
    <property type="protein sequence ID" value="GAA0487020.1"/>
    <property type="molecule type" value="Genomic_DNA"/>
</dbReference>
<reference evidence="3 4" key="1">
    <citation type="journal article" date="2019" name="Int. J. Syst. Evol. Microbiol.">
        <title>The Global Catalogue of Microorganisms (GCM) 10K type strain sequencing project: providing services to taxonomists for standard genome sequencing and annotation.</title>
        <authorList>
            <consortium name="The Broad Institute Genomics Platform"/>
            <consortium name="The Broad Institute Genome Sequencing Center for Infectious Disease"/>
            <person name="Wu L."/>
            <person name="Ma J."/>
        </authorList>
    </citation>
    <scope>NUCLEOTIDE SEQUENCE [LARGE SCALE GENOMIC DNA]</scope>
    <source>
        <strain evidence="3 4">JCM 14162</strain>
    </source>
</reference>
<accession>A0ABN1AZ88</accession>
<keyword evidence="1" id="KW-0732">Signal</keyword>
<organism evidence="3 4">
    <name type="scientific">Parasphingorhabdus litoris</name>
    <dbReference type="NCBI Taxonomy" id="394733"/>
    <lineage>
        <taxon>Bacteria</taxon>
        <taxon>Pseudomonadati</taxon>
        <taxon>Pseudomonadota</taxon>
        <taxon>Alphaproteobacteria</taxon>
        <taxon>Sphingomonadales</taxon>
        <taxon>Sphingomonadaceae</taxon>
        <taxon>Parasphingorhabdus</taxon>
    </lineage>
</organism>
<sequence length="446" mass="47283">MTTDQNRISSFSRRSVLGAIGASAFLAGAPTAAFAKSLARPVSPFPGLTKIINDYVAEKKVAGMLAAIGMGQADPMIIAAGTHKLGGEKPVDRNTLWRLYSQTKPVTGIAIMMLIEDGQLKLDQPLAEILPEFSDMRVLQNPEGSLDETVAARTQITIRHLLTHTAGLGYSIISKGPIQKAYIAEGITPGVVSRTPLPGTEPGPPTPDIETFSKNLASLPLVYEPGTKWSYSVSLDLLGYVVQVASGMPLEEFLQKRMFDPLGMKDTFFQLPADRVADFTDNYAPFGGTLIPIDPAANSIYLDKPAFAFGGAGLVGSAADYDKFLSMLLGFGTYRGTAIMQPETAKLGMSNLLPENADLKGTWVAKQGFGAGGRAGLGTTESPAGTFGWGGAAGTAAFVDTGNGFRAGGYTQYMPSNTYPFQSNFPKYVYADLMKQMSAGEGKTSP</sequence>
<comment type="caution">
    <text evidence="3">The sequence shown here is derived from an EMBL/GenBank/DDBJ whole genome shotgun (WGS) entry which is preliminary data.</text>
</comment>
<dbReference type="PROSITE" id="PS51318">
    <property type="entry name" value="TAT"/>
    <property type="match status" value="1"/>
</dbReference>
<dbReference type="InterPro" id="IPR006311">
    <property type="entry name" value="TAT_signal"/>
</dbReference>
<dbReference type="InterPro" id="IPR012338">
    <property type="entry name" value="Beta-lactam/transpept-like"/>
</dbReference>
<dbReference type="RefSeq" id="WP_229955750.1">
    <property type="nucleotide sequence ID" value="NZ_BAAAEM010000003.1"/>
</dbReference>
<evidence type="ECO:0000313" key="3">
    <source>
        <dbReference type="EMBL" id="GAA0487020.1"/>
    </source>
</evidence>
<gene>
    <name evidence="3" type="ORF">GCM10009096_32330</name>
</gene>
<dbReference type="PANTHER" id="PTHR43283">
    <property type="entry name" value="BETA-LACTAMASE-RELATED"/>
    <property type="match status" value="1"/>
</dbReference>
<feature type="signal peptide" evidence="1">
    <location>
        <begin position="1"/>
        <end position="35"/>
    </location>
</feature>
<dbReference type="Gene3D" id="3.40.710.10">
    <property type="entry name" value="DD-peptidase/beta-lactamase superfamily"/>
    <property type="match status" value="1"/>
</dbReference>
<dbReference type="InterPro" id="IPR050789">
    <property type="entry name" value="Diverse_Enzym_Activities"/>
</dbReference>
<proteinExistence type="predicted"/>
<feature type="domain" description="Beta-lactamase-related" evidence="2">
    <location>
        <begin position="49"/>
        <end position="418"/>
    </location>
</feature>
<dbReference type="SUPFAM" id="SSF56601">
    <property type="entry name" value="beta-lactamase/transpeptidase-like"/>
    <property type="match status" value="1"/>
</dbReference>
<keyword evidence="4" id="KW-1185">Reference proteome</keyword>
<dbReference type="PANTHER" id="PTHR43283:SF3">
    <property type="entry name" value="BETA-LACTAMASE FAMILY PROTEIN (AFU_ORTHOLOGUE AFUA_5G07500)"/>
    <property type="match status" value="1"/>
</dbReference>
<dbReference type="Proteomes" id="UP001500713">
    <property type="component" value="Unassembled WGS sequence"/>
</dbReference>
<name>A0ABN1AZ88_9SPHN</name>
<dbReference type="GO" id="GO:0016787">
    <property type="term" value="F:hydrolase activity"/>
    <property type="evidence" value="ECO:0007669"/>
    <property type="project" value="UniProtKB-KW"/>
</dbReference>
<protein>
    <submittedName>
        <fullName evidence="3">Serine hydrolase domain-containing protein</fullName>
    </submittedName>
</protein>
<feature type="chain" id="PRO_5046097656" evidence="1">
    <location>
        <begin position="36"/>
        <end position="446"/>
    </location>
</feature>
<evidence type="ECO:0000313" key="4">
    <source>
        <dbReference type="Proteomes" id="UP001500713"/>
    </source>
</evidence>
<evidence type="ECO:0000259" key="2">
    <source>
        <dbReference type="Pfam" id="PF00144"/>
    </source>
</evidence>
<dbReference type="Pfam" id="PF00144">
    <property type="entry name" value="Beta-lactamase"/>
    <property type="match status" value="1"/>
</dbReference>
<keyword evidence="3" id="KW-0378">Hydrolase</keyword>